<evidence type="ECO:0000313" key="6">
    <source>
        <dbReference type="Proteomes" id="UP000553766"/>
    </source>
</evidence>
<dbReference type="PANTHER" id="PTHR43649">
    <property type="entry name" value="ARABINOSE-BINDING PROTEIN-RELATED"/>
    <property type="match status" value="1"/>
</dbReference>
<dbReference type="Gene3D" id="3.40.190.10">
    <property type="entry name" value="Periplasmic binding protein-like II"/>
    <property type="match status" value="2"/>
</dbReference>
<organism evidence="5 6">
    <name type="scientific">Rubricella aquisinus</name>
    <dbReference type="NCBI Taxonomy" id="2028108"/>
    <lineage>
        <taxon>Bacteria</taxon>
        <taxon>Pseudomonadati</taxon>
        <taxon>Pseudomonadota</taxon>
        <taxon>Alphaproteobacteria</taxon>
        <taxon>Rhodobacterales</taxon>
        <taxon>Paracoccaceae</taxon>
        <taxon>Rubricella</taxon>
    </lineage>
</organism>
<dbReference type="GO" id="GO:0042597">
    <property type="term" value="C:periplasmic space"/>
    <property type="evidence" value="ECO:0007669"/>
    <property type="project" value="UniProtKB-SubCell"/>
</dbReference>
<dbReference type="Proteomes" id="UP000553766">
    <property type="component" value="Unassembled WGS sequence"/>
</dbReference>
<dbReference type="SUPFAM" id="SSF53850">
    <property type="entry name" value="Periplasmic binding protein-like II"/>
    <property type="match status" value="1"/>
</dbReference>
<dbReference type="InterPro" id="IPR050490">
    <property type="entry name" value="Bact_solute-bd_prot1"/>
</dbReference>
<dbReference type="EMBL" id="JACIJS010000002">
    <property type="protein sequence ID" value="MBB5514875.1"/>
    <property type="molecule type" value="Genomic_DNA"/>
</dbReference>
<keyword evidence="5" id="KW-0762">Sugar transport</keyword>
<evidence type="ECO:0000256" key="2">
    <source>
        <dbReference type="ARBA" id="ARBA00008520"/>
    </source>
</evidence>
<dbReference type="Pfam" id="PF01547">
    <property type="entry name" value="SBP_bac_1"/>
    <property type="match status" value="1"/>
</dbReference>
<protein>
    <submittedName>
        <fullName evidence="5">Multiple sugar transport system substrate-binding protein</fullName>
    </submittedName>
</protein>
<comment type="similarity">
    <text evidence="2">Belongs to the bacterial solute-binding protein 1 family.</text>
</comment>
<keyword evidence="3" id="KW-0813">Transport</keyword>
<dbReference type="InterPro" id="IPR006059">
    <property type="entry name" value="SBP"/>
</dbReference>
<proteinExistence type="inferred from homology"/>
<sequence>MAHTGLISNWTFWRASMSDSRHKPTPKITSGPMQSYSSQTFQNGQLPQAAAESSILVTANPELLQTTRFLEDVMVEIDNTIDPNTPNPHLNMLLHLVQGHCDGRIVSPSSMVAASGVPYATGMRRLAEIQAAGLVEQRARTKSGKTFSLHPSPKLLQSFTQLAERIERIARNSFGAADPHPSQDDYYFGGSYQPGQANIPPPRVLPEPLKLSGGLRILVHGDPTFMVMENLKRQFEQIIGTDISQRAFSIDRLREEALRNAARAQSRYDLIAVDLPWVGEFVEKGVIRALPEIMDVDRLDPGDFHTAGWQAAHWNGVPYGVPSQTTPEMMFYRKDWFAAGGLEPPSTTDAVLKAAKHFHEPLKGRYGVAWNAARGTALGHTFMMTCADFGQPIFDLPKIAGGFDASRLSKGGLRPMFDTDKARDAADYLMELLQYSPPDILSMSWYERVRPFAEGKVAMAYGYTLLAPYFELDSTCQAYGNTGYLPHPHGPEGVPIAPVGGYVLCVPANLSEDRIDETVEALVSFTSPAAQKLYAQNGSRTAPRYSVGSDPSVRRLSPIFEMVDQMSWRDELQYWPRPPVPEISEVIAICGTELHDMLRGLVSPAEALKRVQANTEQILNKPVT</sequence>
<gene>
    <name evidence="5" type="ORF">FHS89_000881</name>
</gene>
<comment type="caution">
    <text evidence="5">The sequence shown here is derived from an EMBL/GenBank/DDBJ whole genome shotgun (WGS) entry which is preliminary data.</text>
</comment>
<keyword evidence="6" id="KW-1185">Reference proteome</keyword>
<evidence type="ECO:0000256" key="4">
    <source>
        <dbReference type="ARBA" id="ARBA00022729"/>
    </source>
</evidence>
<keyword evidence="4" id="KW-0732">Signal</keyword>
<dbReference type="PANTHER" id="PTHR43649:SF34">
    <property type="entry name" value="ABC TRANSPORTER PERIPLASMIC-BINDING PROTEIN YCJN-RELATED"/>
    <property type="match status" value="1"/>
</dbReference>
<accession>A0A840WYX3</accession>
<name>A0A840WYX3_9RHOB</name>
<comment type="subcellular location">
    <subcellularLocation>
        <location evidence="1">Periplasm</location>
    </subcellularLocation>
</comment>
<evidence type="ECO:0000313" key="5">
    <source>
        <dbReference type="EMBL" id="MBB5514875.1"/>
    </source>
</evidence>
<evidence type="ECO:0000256" key="3">
    <source>
        <dbReference type="ARBA" id="ARBA00022448"/>
    </source>
</evidence>
<evidence type="ECO:0000256" key="1">
    <source>
        <dbReference type="ARBA" id="ARBA00004418"/>
    </source>
</evidence>
<reference evidence="5 6" key="1">
    <citation type="submission" date="2020-08" db="EMBL/GenBank/DDBJ databases">
        <title>Genomic Encyclopedia of Type Strains, Phase IV (KMG-IV): sequencing the most valuable type-strain genomes for metagenomic binning, comparative biology and taxonomic classification.</title>
        <authorList>
            <person name="Goeker M."/>
        </authorList>
    </citation>
    <scope>NUCLEOTIDE SEQUENCE [LARGE SCALE GENOMIC DNA]</scope>
    <source>
        <strain evidence="5 6">DSM 103377</strain>
    </source>
</reference>
<dbReference type="AlphaFoldDB" id="A0A840WYX3"/>